<dbReference type="EMBL" id="JBBMFA010000027">
    <property type="protein sequence ID" value="MEQ2518986.1"/>
    <property type="molecule type" value="Genomic_DNA"/>
</dbReference>
<feature type="region of interest" description="Disordered" evidence="1">
    <location>
        <begin position="103"/>
        <end position="139"/>
    </location>
</feature>
<feature type="transmembrane region" description="Helical" evidence="2">
    <location>
        <begin position="152"/>
        <end position="171"/>
    </location>
</feature>
<name>A0ABV1GB52_9FIRM</name>
<comment type="caution">
    <text evidence="3">The sequence shown here is derived from an EMBL/GenBank/DDBJ whole genome shotgun (WGS) entry which is preliminary data.</text>
</comment>
<accession>A0ABV1GB52</accession>
<evidence type="ECO:0000313" key="3">
    <source>
        <dbReference type="EMBL" id="MEQ2518986.1"/>
    </source>
</evidence>
<dbReference type="Proteomes" id="UP001477672">
    <property type="component" value="Unassembled WGS sequence"/>
</dbReference>
<proteinExistence type="predicted"/>
<gene>
    <name evidence="3" type="ORF">WMO24_00805</name>
</gene>
<sequence>MNRTSPYDKVCADCPCARSVAEYARRKGLSFARAKAALEQQMQGRPLEGIGPVEICPCTPDRAAACPVFALVRRLAAGCGLEPAQWLETADVLIDGEYEGRARDVSDEEPAPVPAAPDPAMPQPDVSGDMPGDTSDSPAPGPWAAIRARWKLWLACAGAALVLALGLWGAWKLGYAASLEANGTYADGYAAAKAEGTFEEGRAAGYEEGYQTGYTEGLQEGFDQGKSTGYSEGYSDGSADVQQAHSDAQQAMDEVENNRRATRVWTPWLGSTYHLDPDCPRLWGGEETTLGEAEDAGYSPCSRCAKN</sequence>
<feature type="region of interest" description="Disordered" evidence="1">
    <location>
        <begin position="233"/>
        <end position="254"/>
    </location>
</feature>
<dbReference type="RefSeq" id="WP_349214181.1">
    <property type="nucleotide sequence ID" value="NZ_JBBMFA010000027.1"/>
</dbReference>
<evidence type="ECO:0000313" key="4">
    <source>
        <dbReference type="Proteomes" id="UP001477672"/>
    </source>
</evidence>
<feature type="compositionally biased region" description="Pro residues" evidence="1">
    <location>
        <begin position="111"/>
        <end position="122"/>
    </location>
</feature>
<keyword evidence="2" id="KW-0812">Transmembrane</keyword>
<keyword evidence="2" id="KW-1133">Transmembrane helix</keyword>
<keyword evidence="2" id="KW-0472">Membrane</keyword>
<evidence type="ECO:0000256" key="2">
    <source>
        <dbReference type="SAM" id="Phobius"/>
    </source>
</evidence>
<evidence type="ECO:0008006" key="5">
    <source>
        <dbReference type="Google" id="ProtNLM"/>
    </source>
</evidence>
<evidence type="ECO:0000256" key="1">
    <source>
        <dbReference type="SAM" id="MobiDB-lite"/>
    </source>
</evidence>
<keyword evidence="4" id="KW-1185">Reference proteome</keyword>
<feature type="compositionally biased region" description="Polar residues" evidence="1">
    <location>
        <begin position="240"/>
        <end position="249"/>
    </location>
</feature>
<protein>
    <recommendedName>
        <fullName evidence="5">Essential protein Yae1 N-terminal domain-containing protein</fullName>
    </recommendedName>
</protein>
<reference evidence="3 4" key="1">
    <citation type="submission" date="2024-03" db="EMBL/GenBank/DDBJ databases">
        <title>Human intestinal bacterial collection.</title>
        <authorList>
            <person name="Pauvert C."/>
            <person name="Hitch T.C.A."/>
            <person name="Clavel T."/>
        </authorList>
    </citation>
    <scope>NUCLEOTIDE SEQUENCE [LARGE SCALE GENOMIC DNA]</scope>
    <source>
        <strain evidence="3 4">CLA-JM-H11</strain>
    </source>
</reference>
<organism evidence="3 4">
    <name type="scientific">Ruthenibacterium intestinale</name>
    <dbReference type="NCBI Taxonomy" id="3133163"/>
    <lineage>
        <taxon>Bacteria</taxon>
        <taxon>Bacillati</taxon>
        <taxon>Bacillota</taxon>
        <taxon>Clostridia</taxon>
        <taxon>Eubacteriales</taxon>
        <taxon>Oscillospiraceae</taxon>
        <taxon>Ruthenibacterium</taxon>
    </lineage>
</organism>